<dbReference type="RefSeq" id="XP_047778255.1">
    <property type="nucleotide sequence ID" value="XM_047924031.1"/>
</dbReference>
<evidence type="ECO:0000256" key="1">
    <source>
        <dbReference type="SAM" id="MobiDB-lite"/>
    </source>
</evidence>
<sequence length="645" mass="70387">MSSSRDPWGGNDAGRHYLQSHERSRTQRILEALDSLSPPSPSSSVVDMDTTFLCSYGEIPILLDPGIVLHLADVTGPDDPAILTSLYATTHIDANIIVDDDRVLAGGSAGSRIAEASLEAIYCINTVPNGGYDRDTLAAPSESCYSLSPYAVSPSTYGEYDIDSSVFPASLTVSSVTTPTWSTGVSPTGSPSLGSFNVLPPYSVACRQVLEGELIRSPSLYDQPRDVLPRSYSTTSTGALPMSPSPSGIIDDALAPHTSHAENSLQIRRRQKSRSCYPLVLPDISISPLSPGTVLRPKAPSSEPTTPLLPAYNPPPGLRQHRRTDSSATSASNRSLRSVRSGQISSPLASPVAKRRLTRNLPGVLDWLEDTRIELWIDQEGSHAVRQTFKLVGFTTGQSEDQDTTLVNALTYGLAEFMPMMRRSFIFDAGKADLPPTLRRVTILEDDSKDYISSQATLATSSDGAYTVNGTEYFDLQRHQAPLVLRWRFEYGVDAGPRETERTLTPLRFSCSPGLLHPSHGRKQTKLLQFFKRSSSMRLFAEKIEVPRQSYAGTSFQDRRDSGDRKDGSGKENHYGRGLGLVGGEYGPSASELPADSQCHGSVRRQPSMKLKRSPRLTPTMLKPTTPMELMSLHAEYLRTRGHGL</sequence>
<feature type="compositionally biased region" description="Polar residues" evidence="1">
    <location>
        <begin position="326"/>
        <end position="348"/>
    </location>
</feature>
<organism evidence="2 3">
    <name type="scientific">Rhodofomes roseus</name>
    <dbReference type="NCBI Taxonomy" id="34475"/>
    <lineage>
        <taxon>Eukaryota</taxon>
        <taxon>Fungi</taxon>
        <taxon>Dikarya</taxon>
        <taxon>Basidiomycota</taxon>
        <taxon>Agaricomycotina</taxon>
        <taxon>Agaricomycetes</taxon>
        <taxon>Polyporales</taxon>
        <taxon>Rhodofomes</taxon>
    </lineage>
</organism>
<name>A0ABQ8KEM4_9APHY</name>
<feature type="region of interest" description="Disordered" evidence="1">
    <location>
        <begin position="1"/>
        <end position="24"/>
    </location>
</feature>
<feature type="region of interest" description="Disordered" evidence="1">
    <location>
        <begin position="551"/>
        <end position="577"/>
    </location>
</feature>
<dbReference type="EMBL" id="JADCUA010000012">
    <property type="protein sequence ID" value="KAH9835878.1"/>
    <property type="molecule type" value="Genomic_DNA"/>
</dbReference>
<dbReference type="Proteomes" id="UP000814176">
    <property type="component" value="Unassembled WGS sequence"/>
</dbReference>
<evidence type="ECO:0000313" key="2">
    <source>
        <dbReference type="EMBL" id="KAH9835878.1"/>
    </source>
</evidence>
<comment type="caution">
    <text evidence="2">The sequence shown here is derived from an EMBL/GenBank/DDBJ whole genome shotgun (WGS) entry which is preliminary data.</text>
</comment>
<feature type="compositionally biased region" description="Basic and acidic residues" evidence="1">
    <location>
        <begin position="557"/>
        <end position="575"/>
    </location>
</feature>
<feature type="region of interest" description="Disordered" evidence="1">
    <location>
        <begin position="225"/>
        <end position="253"/>
    </location>
</feature>
<keyword evidence="3" id="KW-1185">Reference proteome</keyword>
<gene>
    <name evidence="2" type="ORF">C8Q71DRAFT_763843</name>
</gene>
<accession>A0ABQ8KEM4</accession>
<evidence type="ECO:0000313" key="3">
    <source>
        <dbReference type="Proteomes" id="UP000814176"/>
    </source>
</evidence>
<reference evidence="2 3" key="1">
    <citation type="journal article" date="2021" name="Environ. Microbiol.">
        <title>Gene family expansions and transcriptome signatures uncover fungal adaptations to wood decay.</title>
        <authorList>
            <person name="Hage H."/>
            <person name="Miyauchi S."/>
            <person name="Viragh M."/>
            <person name="Drula E."/>
            <person name="Min B."/>
            <person name="Chaduli D."/>
            <person name="Navarro D."/>
            <person name="Favel A."/>
            <person name="Norest M."/>
            <person name="Lesage-Meessen L."/>
            <person name="Balint B."/>
            <person name="Merenyi Z."/>
            <person name="de Eugenio L."/>
            <person name="Morin E."/>
            <person name="Martinez A.T."/>
            <person name="Baldrian P."/>
            <person name="Stursova M."/>
            <person name="Martinez M.J."/>
            <person name="Novotny C."/>
            <person name="Magnuson J.K."/>
            <person name="Spatafora J.W."/>
            <person name="Maurice S."/>
            <person name="Pangilinan J."/>
            <person name="Andreopoulos W."/>
            <person name="LaButti K."/>
            <person name="Hundley H."/>
            <person name="Na H."/>
            <person name="Kuo A."/>
            <person name="Barry K."/>
            <person name="Lipzen A."/>
            <person name="Henrissat B."/>
            <person name="Riley R."/>
            <person name="Ahrendt S."/>
            <person name="Nagy L.G."/>
            <person name="Grigoriev I.V."/>
            <person name="Martin F."/>
            <person name="Rosso M.N."/>
        </authorList>
    </citation>
    <scope>NUCLEOTIDE SEQUENCE [LARGE SCALE GENOMIC DNA]</scope>
    <source>
        <strain evidence="2 3">CIRM-BRFM 1785</strain>
    </source>
</reference>
<feature type="region of interest" description="Disordered" evidence="1">
    <location>
        <begin position="589"/>
        <end position="612"/>
    </location>
</feature>
<protein>
    <submittedName>
        <fullName evidence="2">Uncharacterized protein</fullName>
    </submittedName>
</protein>
<feature type="region of interest" description="Disordered" evidence="1">
    <location>
        <begin position="290"/>
        <end position="350"/>
    </location>
</feature>
<feature type="compositionally biased region" description="Basic and acidic residues" evidence="1">
    <location>
        <begin position="13"/>
        <end position="24"/>
    </location>
</feature>
<proteinExistence type="predicted"/>
<dbReference type="GeneID" id="72004763"/>